<dbReference type="PROSITE" id="PS00599">
    <property type="entry name" value="AA_TRANSFER_CLASS_2"/>
    <property type="match status" value="1"/>
</dbReference>
<dbReference type="PANTHER" id="PTHR13693">
    <property type="entry name" value="CLASS II AMINOTRANSFERASE/8-AMINO-7-OXONONANOATE SYNTHASE"/>
    <property type="match status" value="1"/>
</dbReference>
<dbReference type="SUPFAM" id="SSF53383">
    <property type="entry name" value="PLP-dependent transferases"/>
    <property type="match status" value="1"/>
</dbReference>
<sequence>MSPELARDIEQELAALKEAEGGGPLIGSTGSRLLSGNSAFSEELEQELAQFHRAEAALLFNSGFDLNLGFFACVPQPGDVVLYDELIHQSVREGMKLCRGRAIQFRHNDISALRQAVADVLAGAYDRRPNIIIAVESVYSMDGHCAPLAEFCDIAESAGASLVVDEAHGTGVYGPEGRGLVSELGLESRVFCRVHTFGKALGVHGAVVVGPRVLCDYLLNYAWSLVYSTSLPLHSLVAVRCAYSFMRREASKRQLHLQRLIQTFQKRLTSLPPDQVLQSSSPIQGLIVPGNSAVMAVAKNLRERFDVLPIRSPTVPAGKERLRIILHAHNTEEQVHALMNTLDSCLQRLQPDGQLQTPPAARL</sequence>
<dbReference type="OrthoDB" id="10263824at2759"/>
<feature type="domain" description="Aminotransferase class I/classII large" evidence="6">
    <location>
        <begin position="18"/>
        <end position="341"/>
    </location>
</feature>
<evidence type="ECO:0000256" key="3">
    <source>
        <dbReference type="ARBA" id="ARBA00022679"/>
    </source>
</evidence>
<organism evidence="7 8">
    <name type="scientific">Symbiodinium pilosum</name>
    <name type="common">Dinoflagellate</name>
    <dbReference type="NCBI Taxonomy" id="2952"/>
    <lineage>
        <taxon>Eukaryota</taxon>
        <taxon>Sar</taxon>
        <taxon>Alveolata</taxon>
        <taxon>Dinophyceae</taxon>
        <taxon>Suessiales</taxon>
        <taxon>Symbiodiniaceae</taxon>
        <taxon>Symbiodinium</taxon>
    </lineage>
</organism>
<evidence type="ECO:0000256" key="2">
    <source>
        <dbReference type="ARBA" id="ARBA00010008"/>
    </source>
</evidence>
<reference evidence="7" key="1">
    <citation type="submission" date="2021-02" db="EMBL/GenBank/DDBJ databases">
        <authorList>
            <person name="Dougan E. K."/>
            <person name="Rhodes N."/>
            <person name="Thang M."/>
            <person name="Chan C."/>
        </authorList>
    </citation>
    <scope>NUCLEOTIDE SEQUENCE</scope>
</reference>
<comment type="caution">
    <text evidence="7">The sequence shown here is derived from an EMBL/GenBank/DDBJ whole genome shotgun (WGS) entry which is preliminary data.</text>
</comment>
<evidence type="ECO:0000256" key="4">
    <source>
        <dbReference type="ARBA" id="ARBA00022898"/>
    </source>
</evidence>
<keyword evidence="3" id="KW-0808">Transferase</keyword>
<comment type="similarity">
    <text evidence="2">Belongs to the class-II pyridoxal-phosphate-dependent aminotransferase family. BioF subfamily.</text>
</comment>
<dbReference type="InterPro" id="IPR004839">
    <property type="entry name" value="Aminotransferase_I/II_large"/>
</dbReference>
<keyword evidence="8" id="KW-1185">Reference proteome</keyword>
<dbReference type="InterPro" id="IPR015421">
    <property type="entry name" value="PyrdxlP-dep_Trfase_major"/>
</dbReference>
<dbReference type="InterPro" id="IPR015422">
    <property type="entry name" value="PyrdxlP-dep_Trfase_small"/>
</dbReference>
<dbReference type="InterPro" id="IPR015424">
    <property type="entry name" value="PyrdxlP-dep_Trfase"/>
</dbReference>
<dbReference type="Gene3D" id="3.90.1150.10">
    <property type="entry name" value="Aspartate Aminotransferase, domain 1"/>
    <property type="match status" value="1"/>
</dbReference>
<dbReference type="AlphaFoldDB" id="A0A812UBL8"/>
<gene>
    <name evidence="7" type="primary">bioF</name>
    <name evidence="7" type="ORF">SPIL2461_LOCUS14937</name>
</gene>
<evidence type="ECO:0000313" key="7">
    <source>
        <dbReference type="EMBL" id="CAE7559423.1"/>
    </source>
</evidence>
<accession>A0A812UBL8</accession>
<dbReference type="EMBL" id="CAJNIZ010035435">
    <property type="protein sequence ID" value="CAE7559423.1"/>
    <property type="molecule type" value="Genomic_DNA"/>
</dbReference>
<evidence type="ECO:0000313" key="8">
    <source>
        <dbReference type="Proteomes" id="UP000649617"/>
    </source>
</evidence>
<evidence type="ECO:0000256" key="1">
    <source>
        <dbReference type="ARBA" id="ARBA00001933"/>
    </source>
</evidence>
<protein>
    <submittedName>
        <fullName evidence="7">BioF protein</fullName>
    </submittedName>
</protein>
<dbReference type="InterPro" id="IPR050087">
    <property type="entry name" value="AON_synthase_class-II"/>
</dbReference>
<evidence type="ECO:0000256" key="5">
    <source>
        <dbReference type="RuleBase" id="RU003693"/>
    </source>
</evidence>
<dbReference type="Pfam" id="PF00155">
    <property type="entry name" value="Aminotran_1_2"/>
    <property type="match status" value="1"/>
</dbReference>
<evidence type="ECO:0000259" key="6">
    <source>
        <dbReference type="Pfam" id="PF00155"/>
    </source>
</evidence>
<proteinExistence type="inferred from homology"/>
<dbReference type="GO" id="GO:0030170">
    <property type="term" value="F:pyridoxal phosphate binding"/>
    <property type="evidence" value="ECO:0007669"/>
    <property type="project" value="InterPro"/>
</dbReference>
<keyword evidence="4 5" id="KW-0663">Pyridoxal phosphate</keyword>
<dbReference type="GO" id="GO:0016740">
    <property type="term" value="F:transferase activity"/>
    <property type="evidence" value="ECO:0007669"/>
    <property type="project" value="UniProtKB-KW"/>
</dbReference>
<dbReference type="Proteomes" id="UP000649617">
    <property type="component" value="Unassembled WGS sequence"/>
</dbReference>
<dbReference type="InterPro" id="IPR001917">
    <property type="entry name" value="Aminotrans_II_pyridoxalP_BS"/>
</dbReference>
<comment type="cofactor">
    <cofactor evidence="1 5">
        <name>pyridoxal 5'-phosphate</name>
        <dbReference type="ChEBI" id="CHEBI:597326"/>
    </cofactor>
</comment>
<dbReference type="Gene3D" id="3.40.640.10">
    <property type="entry name" value="Type I PLP-dependent aspartate aminotransferase-like (Major domain)"/>
    <property type="match status" value="1"/>
</dbReference>
<name>A0A812UBL8_SYMPI</name>
<dbReference type="PANTHER" id="PTHR13693:SF77">
    <property type="entry name" value="8-AMINO-7-OXONONANOATE SYNTHASE"/>
    <property type="match status" value="1"/>
</dbReference>